<dbReference type="SUPFAM" id="SSF53448">
    <property type="entry name" value="Nucleotide-diphospho-sugar transferases"/>
    <property type="match status" value="1"/>
</dbReference>
<evidence type="ECO:0000313" key="2">
    <source>
        <dbReference type="EMBL" id="RDD82486.1"/>
    </source>
</evidence>
<organism evidence="2 3">
    <name type="scientific">Dyella tabacisoli</name>
    <dbReference type="NCBI Taxonomy" id="2282381"/>
    <lineage>
        <taxon>Bacteria</taxon>
        <taxon>Pseudomonadati</taxon>
        <taxon>Pseudomonadota</taxon>
        <taxon>Gammaproteobacteria</taxon>
        <taxon>Lysobacterales</taxon>
        <taxon>Rhodanobacteraceae</taxon>
        <taxon>Dyella</taxon>
    </lineage>
</organism>
<dbReference type="EMBL" id="QQAH01000005">
    <property type="protein sequence ID" value="RDD82486.1"/>
    <property type="molecule type" value="Genomic_DNA"/>
</dbReference>
<keyword evidence="2" id="KW-0808">Transferase</keyword>
<gene>
    <name evidence="2" type="ORF">DVJ77_05960</name>
</gene>
<dbReference type="InterPro" id="IPR050834">
    <property type="entry name" value="Glycosyltransf_2"/>
</dbReference>
<dbReference type="OrthoDB" id="9801954at2"/>
<dbReference type="InterPro" id="IPR029044">
    <property type="entry name" value="Nucleotide-diphossugar_trans"/>
</dbReference>
<dbReference type="PANTHER" id="PTHR43685">
    <property type="entry name" value="GLYCOSYLTRANSFERASE"/>
    <property type="match status" value="1"/>
</dbReference>
<protein>
    <submittedName>
        <fullName evidence="2">Glycosyltransferase family 2 protein</fullName>
    </submittedName>
</protein>
<dbReference type="Proteomes" id="UP000253782">
    <property type="component" value="Unassembled WGS sequence"/>
</dbReference>
<sequence length="348" mass="39338">MVSTLPSIITTIIPTFRRPALLRRAITSALAQDGVSLTVHVFDNASGDETRSLVSELAADDPRLRYQEHERNIGATDNFEFGFKSVETPFFSVLSDDDYLLPGFYQHALDDFAKHPEAIFWAGMTLQVDEKGDIWDVRTDQWPIDGMFLPPEGLMVMMHGKAPIWTGIVFRREILDLIGLPDREALGPSDLDFILRAAASYPFVLRKYPAAVFTLNSASYSATQPLSSFWPGWQKMLLNLETNTSLDGRVKTEALAALHQDARRMLFRRGANALSAGRYDFTLGAAAALHTYYDQRGRAWMLRTLAIACARLPWLQRVYAKAYRTVEHLLVKSRTDLKPRFGHLIRRS</sequence>
<dbReference type="Pfam" id="PF00535">
    <property type="entry name" value="Glycos_transf_2"/>
    <property type="match status" value="1"/>
</dbReference>
<keyword evidence="3" id="KW-1185">Reference proteome</keyword>
<dbReference type="GO" id="GO:0016740">
    <property type="term" value="F:transferase activity"/>
    <property type="evidence" value="ECO:0007669"/>
    <property type="project" value="UniProtKB-KW"/>
</dbReference>
<dbReference type="PANTHER" id="PTHR43685:SF2">
    <property type="entry name" value="GLYCOSYLTRANSFERASE 2-LIKE DOMAIN-CONTAINING PROTEIN"/>
    <property type="match status" value="1"/>
</dbReference>
<dbReference type="AlphaFoldDB" id="A0A369UPB0"/>
<proteinExistence type="predicted"/>
<dbReference type="CDD" id="cd00761">
    <property type="entry name" value="Glyco_tranf_GTA_type"/>
    <property type="match status" value="1"/>
</dbReference>
<dbReference type="InterPro" id="IPR001173">
    <property type="entry name" value="Glyco_trans_2-like"/>
</dbReference>
<evidence type="ECO:0000313" key="3">
    <source>
        <dbReference type="Proteomes" id="UP000253782"/>
    </source>
</evidence>
<evidence type="ECO:0000259" key="1">
    <source>
        <dbReference type="Pfam" id="PF00535"/>
    </source>
</evidence>
<name>A0A369UPB0_9GAMM</name>
<feature type="domain" description="Glycosyltransferase 2-like" evidence="1">
    <location>
        <begin position="11"/>
        <end position="147"/>
    </location>
</feature>
<dbReference type="Gene3D" id="3.90.550.10">
    <property type="entry name" value="Spore Coat Polysaccharide Biosynthesis Protein SpsA, Chain A"/>
    <property type="match status" value="1"/>
</dbReference>
<comment type="caution">
    <text evidence="2">The sequence shown here is derived from an EMBL/GenBank/DDBJ whole genome shotgun (WGS) entry which is preliminary data.</text>
</comment>
<accession>A0A369UPB0</accession>
<reference evidence="2 3" key="1">
    <citation type="submission" date="2018-07" db="EMBL/GenBank/DDBJ databases">
        <title>Dyella tabacisoli L4-6T, whole genome shotgun sequence.</title>
        <authorList>
            <person name="Zhou X.-K."/>
            <person name="Li W.-J."/>
            <person name="Duan Y.-Q."/>
        </authorList>
    </citation>
    <scope>NUCLEOTIDE SEQUENCE [LARGE SCALE GENOMIC DNA]</scope>
    <source>
        <strain evidence="2 3">L4-6</strain>
    </source>
</reference>